<dbReference type="GO" id="GO:0003677">
    <property type="term" value="F:DNA binding"/>
    <property type="evidence" value="ECO:0007669"/>
    <property type="project" value="UniProtKB-KW"/>
</dbReference>
<reference evidence="1 2" key="1">
    <citation type="submission" date="2021-01" db="EMBL/GenBank/DDBJ databases">
        <title>Genomic Encyclopedia of Type Strains, Phase IV (KMG-IV): sequencing the most valuable type-strain genomes for metagenomic binning, comparative biology and taxonomic classification.</title>
        <authorList>
            <person name="Goeker M."/>
        </authorList>
    </citation>
    <scope>NUCLEOTIDE SEQUENCE [LARGE SCALE GENOMIC DNA]</scope>
    <source>
        <strain evidence="1 2">DSM 24436</strain>
    </source>
</reference>
<keyword evidence="1" id="KW-0238">DNA-binding</keyword>
<evidence type="ECO:0000313" key="2">
    <source>
        <dbReference type="Proteomes" id="UP000767854"/>
    </source>
</evidence>
<name>A0ABS2MN09_9FIRM</name>
<dbReference type="InterPro" id="IPR038390">
    <property type="entry name" value="Metal_Tscrpt_repr_sf"/>
</dbReference>
<dbReference type="PANTHER" id="PTHR33677:SF3">
    <property type="entry name" value="COPPER-SENSING TRANSCRIPTIONAL REPRESSOR RICR"/>
    <property type="match status" value="1"/>
</dbReference>
<dbReference type="Gene3D" id="1.20.58.1000">
    <property type="entry name" value="Metal-sensitive repressor, helix protomer"/>
    <property type="match status" value="1"/>
</dbReference>
<comment type="caution">
    <text evidence="1">The sequence shown here is derived from an EMBL/GenBank/DDBJ whole genome shotgun (WGS) entry which is preliminary data.</text>
</comment>
<dbReference type="PANTHER" id="PTHR33677">
    <property type="entry name" value="TRANSCRIPTIONAL REPRESSOR FRMR-RELATED"/>
    <property type="match status" value="1"/>
</dbReference>
<proteinExistence type="predicted"/>
<dbReference type="RefSeq" id="WP_204661455.1">
    <property type="nucleotide sequence ID" value="NZ_JAFBDT010000001.1"/>
</dbReference>
<organism evidence="1 2">
    <name type="scientific">Fusibacter tunisiensis</name>
    <dbReference type="NCBI Taxonomy" id="1008308"/>
    <lineage>
        <taxon>Bacteria</taxon>
        <taxon>Bacillati</taxon>
        <taxon>Bacillota</taxon>
        <taxon>Clostridia</taxon>
        <taxon>Eubacteriales</taxon>
        <taxon>Eubacteriales Family XII. Incertae Sedis</taxon>
        <taxon>Fusibacter</taxon>
    </lineage>
</organism>
<dbReference type="Proteomes" id="UP000767854">
    <property type="component" value="Unassembled WGS sequence"/>
</dbReference>
<dbReference type="CDD" id="cd10152">
    <property type="entry name" value="SaCsoR-like_DUF156"/>
    <property type="match status" value="1"/>
</dbReference>
<gene>
    <name evidence="1" type="ORF">JOC49_000294</name>
</gene>
<evidence type="ECO:0000313" key="1">
    <source>
        <dbReference type="EMBL" id="MBM7560785.1"/>
    </source>
</evidence>
<dbReference type="EMBL" id="JAFBDT010000001">
    <property type="protein sequence ID" value="MBM7560785.1"/>
    <property type="molecule type" value="Genomic_DNA"/>
</dbReference>
<keyword evidence="2" id="KW-1185">Reference proteome</keyword>
<protein>
    <submittedName>
        <fullName evidence="1">DNA-binding FrmR family transcriptional regulator</fullName>
    </submittedName>
</protein>
<sequence length="100" mass="11299">MVENTCNCARMTIRSEEDKKLLSNRCNRIEGQIRGIKGMIDRDVYCDDILHQIAAAQSALNSLGKIILEQHMHSCIVDRIQEGDNTVIDELLVTIGKLMK</sequence>
<dbReference type="Pfam" id="PF02583">
    <property type="entry name" value="Trns_repr_metal"/>
    <property type="match status" value="1"/>
</dbReference>
<dbReference type="InterPro" id="IPR003735">
    <property type="entry name" value="Metal_Tscrpt_repr"/>
</dbReference>
<accession>A0ABS2MN09</accession>